<reference evidence="21 22" key="1">
    <citation type="submission" date="2019-11" db="EMBL/GenBank/DDBJ databases">
        <title>Novel species isolated from a subtropical stream in China.</title>
        <authorList>
            <person name="Lu H."/>
        </authorList>
    </citation>
    <scope>NUCLEOTIDE SEQUENCE [LARGE SCALE GENOMIC DNA]</scope>
    <source>
        <strain evidence="21 22">FT92W</strain>
    </source>
</reference>
<evidence type="ECO:0000256" key="9">
    <source>
        <dbReference type="ARBA" id="ARBA00022840"/>
    </source>
</evidence>
<dbReference type="SMART" id="SM00073">
    <property type="entry name" value="HPT"/>
    <property type="match status" value="1"/>
</dbReference>
<protein>
    <recommendedName>
        <fullName evidence="15">Virulence sensor protein BvgS</fullName>
        <ecNumber evidence="3">2.7.13.3</ecNumber>
    </recommendedName>
</protein>
<keyword evidence="9" id="KW-0067">ATP-binding</keyword>
<evidence type="ECO:0000256" key="7">
    <source>
        <dbReference type="ARBA" id="ARBA00022729"/>
    </source>
</evidence>
<dbReference type="SUPFAM" id="SSF55874">
    <property type="entry name" value="ATPase domain of HSP90 chaperone/DNA topoisomerase II/histidine kinase"/>
    <property type="match status" value="1"/>
</dbReference>
<dbReference type="Gene3D" id="1.20.120.160">
    <property type="entry name" value="HPT domain"/>
    <property type="match status" value="1"/>
</dbReference>
<dbReference type="SUPFAM" id="SSF47384">
    <property type="entry name" value="Homodimeric domain of signal transducing histidine kinase"/>
    <property type="match status" value="1"/>
</dbReference>
<evidence type="ECO:0000259" key="19">
    <source>
        <dbReference type="PROSITE" id="PS50110"/>
    </source>
</evidence>
<dbReference type="PANTHER" id="PTHR45339">
    <property type="entry name" value="HYBRID SIGNAL TRANSDUCTION HISTIDINE KINASE J"/>
    <property type="match status" value="1"/>
</dbReference>
<proteinExistence type="predicted"/>
<evidence type="ECO:0000313" key="21">
    <source>
        <dbReference type="EMBL" id="MRV73663.1"/>
    </source>
</evidence>
<keyword evidence="11" id="KW-0902">Two-component regulatory system</keyword>
<keyword evidence="13" id="KW-0472">Membrane</keyword>
<dbReference type="SMART" id="SM00387">
    <property type="entry name" value="HATPase_c"/>
    <property type="match status" value="1"/>
</dbReference>
<dbReference type="GO" id="GO:0005886">
    <property type="term" value="C:plasma membrane"/>
    <property type="evidence" value="ECO:0007669"/>
    <property type="project" value="UniProtKB-SubCell"/>
</dbReference>
<dbReference type="InterPro" id="IPR001789">
    <property type="entry name" value="Sig_transdc_resp-reg_receiver"/>
</dbReference>
<evidence type="ECO:0000259" key="20">
    <source>
        <dbReference type="PROSITE" id="PS50894"/>
    </source>
</evidence>
<comment type="caution">
    <text evidence="21">The sequence shown here is derived from an EMBL/GenBank/DDBJ whole genome shotgun (WGS) entry which is preliminary data.</text>
</comment>
<dbReference type="InterPro" id="IPR013783">
    <property type="entry name" value="Ig-like_fold"/>
</dbReference>
<dbReference type="Pfam" id="PF07495">
    <property type="entry name" value="Y_Y_Y"/>
    <property type="match status" value="1"/>
</dbReference>
<evidence type="ECO:0000256" key="12">
    <source>
        <dbReference type="ARBA" id="ARBA00023026"/>
    </source>
</evidence>
<dbReference type="SUPFAM" id="SSF63829">
    <property type="entry name" value="Calcium-dependent phosphotriesterase"/>
    <property type="match status" value="3"/>
</dbReference>
<dbReference type="PRINTS" id="PR00344">
    <property type="entry name" value="BCTRLSENSOR"/>
</dbReference>
<dbReference type="PROSITE" id="PS50110">
    <property type="entry name" value="RESPONSE_REGULATORY"/>
    <property type="match status" value="1"/>
</dbReference>
<dbReference type="InterPro" id="IPR036097">
    <property type="entry name" value="HisK_dim/P_sf"/>
</dbReference>
<keyword evidence="7" id="KW-0732">Signal</keyword>
<evidence type="ECO:0000256" key="10">
    <source>
        <dbReference type="ARBA" id="ARBA00022989"/>
    </source>
</evidence>
<dbReference type="Pfam" id="PF00512">
    <property type="entry name" value="HisKA"/>
    <property type="match status" value="1"/>
</dbReference>
<keyword evidence="6" id="KW-0812">Transmembrane</keyword>
<evidence type="ECO:0000256" key="6">
    <source>
        <dbReference type="ARBA" id="ARBA00022692"/>
    </source>
</evidence>
<dbReference type="Pfam" id="PF02518">
    <property type="entry name" value="HATPase_c"/>
    <property type="match status" value="1"/>
</dbReference>
<dbReference type="InterPro" id="IPR011123">
    <property type="entry name" value="Y_Y_Y"/>
</dbReference>
<evidence type="ECO:0000256" key="3">
    <source>
        <dbReference type="ARBA" id="ARBA00012438"/>
    </source>
</evidence>
<dbReference type="InterPro" id="IPR005467">
    <property type="entry name" value="His_kinase_dom"/>
</dbReference>
<dbReference type="SUPFAM" id="SSF55781">
    <property type="entry name" value="GAF domain-like"/>
    <property type="match status" value="1"/>
</dbReference>
<dbReference type="GO" id="GO:0000155">
    <property type="term" value="F:phosphorelay sensor kinase activity"/>
    <property type="evidence" value="ECO:0007669"/>
    <property type="project" value="InterPro"/>
</dbReference>
<gene>
    <name evidence="21" type="ORF">GJ700_18280</name>
</gene>
<dbReference type="Gene3D" id="3.30.450.40">
    <property type="match status" value="1"/>
</dbReference>
<keyword evidence="4" id="KW-1003">Cell membrane</keyword>
<accession>A0A7X2IPM6</accession>
<keyword evidence="22" id="KW-1185">Reference proteome</keyword>
<feature type="modified residue" description="Phosphohistidine" evidence="16">
    <location>
        <position position="1435"/>
    </location>
</feature>
<evidence type="ECO:0000259" key="18">
    <source>
        <dbReference type="PROSITE" id="PS50109"/>
    </source>
</evidence>
<dbReference type="EC" id="2.7.13.3" evidence="3"/>
<dbReference type="CDD" id="cd16922">
    <property type="entry name" value="HATPase_EvgS-ArcB-TorS-like"/>
    <property type="match status" value="1"/>
</dbReference>
<dbReference type="PANTHER" id="PTHR45339:SF1">
    <property type="entry name" value="HYBRID SIGNAL TRANSDUCTION HISTIDINE KINASE J"/>
    <property type="match status" value="1"/>
</dbReference>
<dbReference type="EMBL" id="WKJJ01000011">
    <property type="protein sequence ID" value="MRV73663.1"/>
    <property type="molecule type" value="Genomic_DNA"/>
</dbReference>
<dbReference type="InterPro" id="IPR036641">
    <property type="entry name" value="HPT_dom_sf"/>
</dbReference>
<dbReference type="Gene3D" id="1.10.287.130">
    <property type="match status" value="1"/>
</dbReference>
<dbReference type="GO" id="GO:0005524">
    <property type="term" value="F:ATP binding"/>
    <property type="evidence" value="ECO:0007669"/>
    <property type="project" value="UniProtKB-KW"/>
</dbReference>
<comment type="catalytic activity">
    <reaction evidence="1">
        <text>ATP + protein L-histidine = ADP + protein N-phospho-L-histidine.</text>
        <dbReference type="EC" id="2.7.13.3"/>
    </reaction>
</comment>
<evidence type="ECO:0000256" key="17">
    <source>
        <dbReference type="PROSITE-ProRule" id="PRU00169"/>
    </source>
</evidence>
<dbReference type="PROSITE" id="PS50109">
    <property type="entry name" value="HIS_KIN"/>
    <property type="match status" value="1"/>
</dbReference>
<dbReference type="CDD" id="cd17546">
    <property type="entry name" value="REC_hyHK_CKI1_RcsC-like"/>
    <property type="match status" value="1"/>
</dbReference>
<feature type="domain" description="Histidine kinase" evidence="18">
    <location>
        <begin position="992"/>
        <end position="1218"/>
    </location>
</feature>
<dbReference type="SUPFAM" id="SSF47226">
    <property type="entry name" value="Histidine-containing phosphotransfer domain, HPT domain"/>
    <property type="match status" value="1"/>
</dbReference>
<evidence type="ECO:0000256" key="11">
    <source>
        <dbReference type="ARBA" id="ARBA00023012"/>
    </source>
</evidence>
<comment type="function">
    <text evidence="14">Member of the two-component regulatory system BvgS/BvgA. Phosphorylates BvgA via a four-step phosphorelay in response to environmental signals.</text>
</comment>
<dbReference type="Proteomes" id="UP000446768">
    <property type="component" value="Unassembled WGS sequence"/>
</dbReference>
<organism evidence="21 22">
    <name type="scientific">Pseudoduganella rivuli</name>
    <dbReference type="NCBI Taxonomy" id="2666085"/>
    <lineage>
        <taxon>Bacteria</taxon>
        <taxon>Pseudomonadati</taxon>
        <taxon>Pseudomonadota</taxon>
        <taxon>Betaproteobacteria</taxon>
        <taxon>Burkholderiales</taxon>
        <taxon>Oxalobacteraceae</taxon>
        <taxon>Telluria group</taxon>
        <taxon>Pseudoduganella</taxon>
    </lineage>
</organism>
<dbReference type="InterPro" id="IPR011006">
    <property type="entry name" value="CheY-like_superfamily"/>
</dbReference>
<keyword evidence="12" id="KW-0843">Virulence</keyword>
<dbReference type="InterPro" id="IPR004358">
    <property type="entry name" value="Sig_transdc_His_kin-like_C"/>
</dbReference>
<keyword evidence="10" id="KW-1133">Transmembrane helix</keyword>
<sequence>MALHAPPAGADTTGTADRWNKLATPLFEHLGLEQGLPHPTAMALAQDSDGFIWMGTQRGLARWDGYRMRTFLNSPADATSLPGDFIQVLHVDPLGRLWIGTTLAGLGMYDKTSNRFIRYPPGANGLSHGSVTAIASDAHGGIWAGTLEGLDYLAPTTGRVTHYRQSKDGLPDHQVRALLTDRDGDLWIGTATGLIRRDGKSGTFRAATMTDAAGAAVQDTVLSLHQDSSGHLYFGTLKSGIGRIEPGAAPTARLLPLHGVPDAKANMVLALTETEPGVLWAATYGGGVIEYDTATGAARRILHQAAVRDSLASDRTAALLRDRSGLVWVSNERAVDMYAPHSRAISAVFGGEGVQESSVTAVMADSARRVWIGLADQGVDLVRPDGVRVAALRPDPEHPASALPNRVILAMAPAPDNEAWIGTQLGLYRTSAGGMQVQRITLPMANPTPRVGTILSRGDDLWLGTYDGLLRYGLHTGAARTYTQGPASAGGLTDNRIHAVLDDGNGTLWIGTRNGLNRLHIDSGTMEHIPGLPDPLITALAFDSQGRLWVGMHGGGIAVMTRQANGAPAFHRITVQEGMPSDVVVALVSDDKGRMWASTTDGIAIADPATLKARALVRADGVPFRTYFINAAARTDESDLLFGAFGGLAVVRPDAVQPWRFRPPLAVTAVALDGRPQPPSSRLTVAPGIKSFEIEMAALDYSAPQRNRYAWRLEGYDRHWHEGDASRRAIAYTNLPPGTYVLRLRGANRAGLWSDAELALSVHVQPAWHQTGWAYGALALALLGAAWGVLRWRTLYFQRDQARLQSLVYSRTRHLEKLNAIVKSINEQLDFDSVLHTILHETTVISGVDAALALVRKTGTDQLTLRAAWGNAAITEARQRMALEVAEARYAQPSDRIADDIYLVRAGAAQDLAGAHAVLAVRIRIDGQTEGLLLFENQRTARAFDASDLDLLIALKEPFVTAFQKARTMRQLEVARANAEAATRAKTEFLANISHEIRTPMNAILGFAGLGNQMGLDGKPGDYFRKIGRAGQSLMRIINDVLDFSKIESGRLELEAVPFDLNESLTQLHDLFSWQAADKGLELVVWAAPDVPPHLMGDPLRLGQVLTNLVGNALKFTTRGHIRLRVELDDAPHGSDDNSLVHLRFLVEDTGMGISPEQQTRLFQAFAQADASTTRLYGGTGLGLAISQQLVRKMGGTIAVQSEPDKGSRFTFVVALRVASPSALRAAQEVHAAARATPPKLGGLRILVVDDNTINQQVCGEILQRAGVLVDLADSGRDALRMVEQQTYDAVLMDIQMPDMDGYHATERIRAMPGRAQLPVIAITAHAVAGYRDYCLSRGMNDYLAKPIDPAALYAVLEAHTSGGREHMADAPAKRLELPPMPGLDLPNALNRLGGNAALLSRLLTVFINEFDTLLPQLRQAIAAGEYDKAARLVHRVKGAAGNLSAHQLQAAAGALEQGLLASGAEMPQPLLDAFLQALAVAGDSAQYYLEKSAALT</sequence>
<dbReference type="SMART" id="SM00448">
    <property type="entry name" value="REC"/>
    <property type="match status" value="1"/>
</dbReference>
<evidence type="ECO:0000313" key="22">
    <source>
        <dbReference type="Proteomes" id="UP000446768"/>
    </source>
</evidence>
<evidence type="ECO:0000256" key="16">
    <source>
        <dbReference type="PROSITE-ProRule" id="PRU00110"/>
    </source>
</evidence>
<dbReference type="Gene3D" id="3.40.50.2300">
    <property type="match status" value="1"/>
</dbReference>
<dbReference type="Pfam" id="PF07494">
    <property type="entry name" value="Reg_prop"/>
    <property type="match status" value="4"/>
</dbReference>
<dbReference type="InterPro" id="IPR011110">
    <property type="entry name" value="Reg_prop"/>
</dbReference>
<dbReference type="SUPFAM" id="SSF52172">
    <property type="entry name" value="CheY-like"/>
    <property type="match status" value="1"/>
</dbReference>
<dbReference type="Pfam" id="PF01627">
    <property type="entry name" value="Hpt"/>
    <property type="match status" value="1"/>
</dbReference>
<dbReference type="CDD" id="cd00082">
    <property type="entry name" value="HisKA"/>
    <property type="match status" value="1"/>
</dbReference>
<evidence type="ECO:0000256" key="4">
    <source>
        <dbReference type="ARBA" id="ARBA00022475"/>
    </source>
</evidence>
<dbReference type="InterPro" id="IPR036890">
    <property type="entry name" value="HATPase_C_sf"/>
</dbReference>
<dbReference type="SMART" id="SM00388">
    <property type="entry name" value="HisKA"/>
    <property type="match status" value="1"/>
</dbReference>
<dbReference type="InterPro" id="IPR029016">
    <property type="entry name" value="GAF-like_dom_sf"/>
</dbReference>
<dbReference type="InterPro" id="IPR015943">
    <property type="entry name" value="WD40/YVTN_repeat-like_dom_sf"/>
</dbReference>
<feature type="modified residue" description="4-aspartylphosphate" evidence="17">
    <location>
        <position position="1294"/>
    </location>
</feature>
<keyword evidence="8" id="KW-0547">Nucleotide-binding</keyword>
<feature type="domain" description="Response regulatory" evidence="19">
    <location>
        <begin position="1245"/>
        <end position="1361"/>
    </location>
</feature>
<feature type="domain" description="HPt" evidence="20">
    <location>
        <begin position="1396"/>
        <end position="1493"/>
    </location>
</feature>
<keyword evidence="5 17" id="KW-0597">Phosphoprotein</keyword>
<evidence type="ECO:0000256" key="8">
    <source>
        <dbReference type="ARBA" id="ARBA00022741"/>
    </source>
</evidence>
<evidence type="ECO:0000256" key="15">
    <source>
        <dbReference type="ARBA" id="ARBA00070152"/>
    </source>
</evidence>
<dbReference type="Pfam" id="PF00072">
    <property type="entry name" value="Response_reg"/>
    <property type="match status" value="1"/>
</dbReference>
<dbReference type="Gene3D" id="2.130.10.10">
    <property type="entry name" value="YVTN repeat-like/Quinoprotein amine dehydrogenase"/>
    <property type="match status" value="3"/>
</dbReference>
<dbReference type="Gene3D" id="3.30.565.10">
    <property type="entry name" value="Histidine kinase-like ATPase, C-terminal domain"/>
    <property type="match status" value="1"/>
</dbReference>
<evidence type="ECO:0000256" key="14">
    <source>
        <dbReference type="ARBA" id="ARBA00058004"/>
    </source>
</evidence>
<dbReference type="InterPro" id="IPR003661">
    <property type="entry name" value="HisK_dim/P_dom"/>
</dbReference>
<dbReference type="CDD" id="cd00088">
    <property type="entry name" value="HPT"/>
    <property type="match status" value="1"/>
</dbReference>
<name>A0A7X2IPM6_9BURK</name>
<evidence type="ECO:0000256" key="5">
    <source>
        <dbReference type="ARBA" id="ARBA00022553"/>
    </source>
</evidence>
<dbReference type="Gene3D" id="2.60.40.10">
    <property type="entry name" value="Immunoglobulins"/>
    <property type="match status" value="1"/>
</dbReference>
<evidence type="ECO:0000256" key="1">
    <source>
        <dbReference type="ARBA" id="ARBA00000085"/>
    </source>
</evidence>
<dbReference type="FunFam" id="3.30.565.10:FF:000010">
    <property type="entry name" value="Sensor histidine kinase RcsC"/>
    <property type="match status" value="1"/>
</dbReference>
<dbReference type="InterPro" id="IPR003594">
    <property type="entry name" value="HATPase_dom"/>
</dbReference>
<dbReference type="PROSITE" id="PS50894">
    <property type="entry name" value="HPT"/>
    <property type="match status" value="1"/>
</dbReference>
<evidence type="ECO:0000256" key="13">
    <source>
        <dbReference type="ARBA" id="ARBA00023136"/>
    </source>
</evidence>
<evidence type="ECO:0000256" key="2">
    <source>
        <dbReference type="ARBA" id="ARBA00004651"/>
    </source>
</evidence>
<comment type="subcellular location">
    <subcellularLocation>
        <location evidence="2">Cell membrane</location>
        <topology evidence="2">Multi-pass membrane protein</topology>
    </subcellularLocation>
</comment>
<dbReference type="InterPro" id="IPR008207">
    <property type="entry name" value="Sig_transdc_His_kin_Hpt_dom"/>
</dbReference>